<dbReference type="InterPro" id="IPR002104">
    <property type="entry name" value="Integrase_catalytic"/>
</dbReference>
<comment type="caution">
    <text evidence="7">The sequence shown here is derived from an EMBL/GenBank/DDBJ whole genome shotgun (WGS) entry which is preliminary data.</text>
</comment>
<dbReference type="InterPro" id="IPR050090">
    <property type="entry name" value="Tyrosine_recombinase_XerCD"/>
</dbReference>
<evidence type="ECO:0000256" key="4">
    <source>
        <dbReference type="ARBA" id="ARBA00023172"/>
    </source>
</evidence>
<dbReference type="GO" id="GO:0006310">
    <property type="term" value="P:DNA recombination"/>
    <property type="evidence" value="ECO:0007669"/>
    <property type="project" value="UniProtKB-KW"/>
</dbReference>
<keyword evidence="3" id="KW-0238">DNA-binding</keyword>
<evidence type="ECO:0000256" key="5">
    <source>
        <dbReference type="SAM" id="MobiDB-lite"/>
    </source>
</evidence>
<evidence type="ECO:0000313" key="7">
    <source>
        <dbReference type="EMBL" id="TWU46395.1"/>
    </source>
</evidence>
<organism evidence="7 8">
    <name type="scientific">Rubripirellula reticaptiva</name>
    <dbReference type="NCBI Taxonomy" id="2528013"/>
    <lineage>
        <taxon>Bacteria</taxon>
        <taxon>Pseudomonadati</taxon>
        <taxon>Planctomycetota</taxon>
        <taxon>Planctomycetia</taxon>
        <taxon>Pirellulales</taxon>
        <taxon>Pirellulaceae</taxon>
        <taxon>Rubripirellula</taxon>
    </lineage>
</organism>
<sequence length="510" mass="57817">MSMFEKPSQQEQELKWAKIWFKQFSHFHKRSGKPNWDFSPDDVILFLQSKRDQRMPAWKRMKILKGLMVYRRFEQELPIDPFSFIVEKMKEIVANERAKQDGYDTIEDVVGKIDPKEPDAIQQFRRALRKDGMRLQTERSYVAKVKAFMADRGLSCLADFATVGASDVEAHLTDLAVDGNVAPSTQNTAFHGLLKFFTLVLKRDMGPIEAIRASKGKQVPTVMSTREVALVFDGLEGLHLTIAQLLYGCGMRISEAIRLRVKDIDFDNGLIEIHGAKGNKSRLVPLPAELAEPLRRYVESRRALHEHDLANGTASVWLPHALHRKYPTAHREFRWQYLFASHRLSRDPRTGDRHRHHLHYETFPRHLKVAVDQAGIDKHVTSHTFRHCFATHLLWTGTDIRAVQELLGHSDVKTTMIYTHVMNRPGVRVVSPLDRLTGDANRRRVDAGPSEAGPSEAGFGDSGFGDSGRGDAGRNEFAKDEFASYGQAGDVQAGDDSNGVRETPSNYLVR</sequence>
<dbReference type="Gene3D" id="1.10.150.130">
    <property type="match status" value="1"/>
</dbReference>
<evidence type="ECO:0000313" key="8">
    <source>
        <dbReference type="Proteomes" id="UP000317977"/>
    </source>
</evidence>
<dbReference type="Proteomes" id="UP000317977">
    <property type="component" value="Unassembled WGS sequence"/>
</dbReference>
<dbReference type="NCBIfam" id="TIGR02249">
    <property type="entry name" value="integrase_gron"/>
    <property type="match status" value="1"/>
</dbReference>
<proteinExistence type="inferred from homology"/>
<dbReference type="InterPro" id="IPR013762">
    <property type="entry name" value="Integrase-like_cat_sf"/>
</dbReference>
<dbReference type="Gene3D" id="1.10.443.10">
    <property type="entry name" value="Intergrase catalytic core"/>
    <property type="match status" value="1"/>
</dbReference>
<dbReference type="InterPro" id="IPR004107">
    <property type="entry name" value="Integrase_SAM-like_N"/>
</dbReference>
<comment type="similarity">
    <text evidence="1">Belongs to the 'phage' integrase family.</text>
</comment>
<dbReference type="InterPro" id="IPR011010">
    <property type="entry name" value="DNA_brk_join_enz"/>
</dbReference>
<dbReference type="Pfam" id="PF00589">
    <property type="entry name" value="Phage_integrase"/>
    <property type="match status" value="1"/>
</dbReference>
<dbReference type="EMBL" id="SJPX01000006">
    <property type="protein sequence ID" value="TWU46395.1"/>
    <property type="molecule type" value="Genomic_DNA"/>
</dbReference>
<dbReference type="RefSeq" id="WP_222436170.1">
    <property type="nucleotide sequence ID" value="NZ_SJPX01000006.1"/>
</dbReference>
<dbReference type="PROSITE" id="PS51898">
    <property type="entry name" value="TYR_RECOMBINASE"/>
    <property type="match status" value="1"/>
</dbReference>
<reference evidence="7 8" key="1">
    <citation type="submission" date="2019-02" db="EMBL/GenBank/DDBJ databases">
        <title>Deep-cultivation of Planctomycetes and their phenomic and genomic characterization uncovers novel biology.</title>
        <authorList>
            <person name="Wiegand S."/>
            <person name="Jogler M."/>
            <person name="Boedeker C."/>
            <person name="Pinto D."/>
            <person name="Vollmers J."/>
            <person name="Rivas-Marin E."/>
            <person name="Kohn T."/>
            <person name="Peeters S.H."/>
            <person name="Heuer A."/>
            <person name="Rast P."/>
            <person name="Oberbeckmann S."/>
            <person name="Bunk B."/>
            <person name="Jeske O."/>
            <person name="Meyerdierks A."/>
            <person name="Storesund J.E."/>
            <person name="Kallscheuer N."/>
            <person name="Luecker S."/>
            <person name="Lage O.M."/>
            <person name="Pohl T."/>
            <person name="Merkel B.J."/>
            <person name="Hornburger P."/>
            <person name="Mueller R.-W."/>
            <person name="Bruemmer F."/>
            <person name="Labrenz M."/>
            <person name="Spormann A.M."/>
            <person name="Op Den Camp H."/>
            <person name="Overmann J."/>
            <person name="Amann R."/>
            <person name="Jetten M.S.M."/>
            <person name="Mascher T."/>
            <person name="Medema M.H."/>
            <person name="Devos D.P."/>
            <person name="Kaster A.-K."/>
            <person name="Ovreas L."/>
            <person name="Rohde M."/>
            <person name="Galperin M.Y."/>
            <person name="Jogler C."/>
        </authorList>
    </citation>
    <scope>NUCLEOTIDE SEQUENCE [LARGE SCALE GENOMIC DNA]</scope>
    <source>
        <strain evidence="7 8">Poly59</strain>
    </source>
</reference>
<keyword evidence="2" id="KW-0229">DNA integration</keyword>
<accession>A0A5C6ED36</accession>
<evidence type="ECO:0000259" key="6">
    <source>
        <dbReference type="PROSITE" id="PS51898"/>
    </source>
</evidence>
<protein>
    <submittedName>
        <fullName evidence="7">Tyrosine recombinase XerD</fullName>
    </submittedName>
</protein>
<evidence type="ECO:0000256" key="2">
    <source>
        <dbReference type="ARBA" id="ARBA00022908"/>
    </source>
</evidence>
<dbReference type="GO" id="GO:0003677">
    <property type="term" value="F:DNA binding"/>
    <property type="evidence" value="ECO:0007669"/>
    <property type="project" value="UniProtKB-KW"/>
</dbReference>
<dbReference type="PANTHER" id="PTHR30349:SF64">
    <property type="entry name" value="PROPHAGE INTEGRASE INTD-RELATED"/>
    <property type="match status" value="1"/>
</dbReference>
<dbReference type="CDD" id="cd01193">
    <property type="entry name" value="INT_IntI_C"/>
    <property type="match status" value="1"/>
</dbReference>
<dbReference type="Pfam" id="PF13495">
    <property type="entry name" value="Phage_int_SAM_4"/>
    <property type="match status" value="1"/>
</dbReference>
<dbReference type="AlphaFoldDB" id="A0A5C6ED36"/>
<dbReference type="InterPro" id="IPR011946">
    <property type="entry name" value="Integrase_integron-type"/>
</dbReference>
<dbReference type="InterPro" id="IPR010998">
    <property type="entry name" value="Integrase_recombinase_N"/>
</dbReference>
<gene>
    <name evidence="7" type="primary">xerD_7</name>
    <name evidence="7" type="ORF">Poly59_53370</name>
</gene>
<evidence type="ECO:0000256" key="1">
    <source>
        <dbReference type="ARBA" id="ARBA00008857"/>
    </source>
</evidence>
<keyword evidence="4" id="KW-0233">DNA recombination</keyword>
<name>A0A5C6ED36_9BACT</name>
<dbReference type="SUPFAM" id="SSF56349">
    <property type="entry name" value="DNA breaking-rejoining enzymes"/>
    <property type="match status" value="1"/>
</dbReference>
<feature type="region of interest" description="Disordered" evidence="5">
    <location>
        <begin position="440"/>
        <end position="510"/>
    </location>
</feature>
<feature type="compositionally biased region" description="Basic and acidic residues" evidence="5">
    <location>
        <begin position="468"/>
        <end position="482"/>
    </location>
</feature>
<dbReference type="PANTHER" id="PTHR30349">
    <property type="entry name" value="PHAGE INTEGRASE-RELATED"/>
    <property type="match status" value="1"/>
</dbReference>
<keyword evidence="8" id="KW-1185">Reference proteome</keyword>
<evidence type="ECO:0000256" key="3">
    <source>
        <dbReference type="ARBA" id="ARBA00023125"/>
    </source>
</evidence>
<feature type="domain" description="Tyr recombinase" evidence="6">
    <location>
        <begin position="218"/>
        <end position="431"/>
    </location>
</feature>
<dbReference type="GO" id="GO:0015074">
    <property type="term" value="P:DNA integration"/>
    <property type="evidence" value="ECO:0007669"/>
    <property type="project" value="UniProtKB-KW"/>
</dbReference>